<dbReference type="InterPro" id="IPR002227">
    <property type="entry name" value="Tyrosinase_Cu-bd"/>
</dbReference>
<feature type="compositionally biased region" description="Acidic residues" evidence="3">
    <location>
        <begin position="721"/>
        <end position="730"/>
    </location>
</feature>
<keyword evidence="1" id="KW-0479">Metal-binding</keyword>
<evidence type="ECO:0000256" key="2">
    <source>
        <dbReference type="ARBA" id="ARBA00023008"/>
    </source>
</evidence>
<evidence type="ECO:0000259" key="4">
    <source>
        <dbReference type="PROSITE" id="PS00497"/>
    </source>
</evidence>
<name>A0A1X6PIR8_PORUM</name>
<dbReference type="InterPro" id="IPR050316">
    <property type="entry name" value="Tyrosinase/Hemocyanin"/>
</dbReference>
<gene>
    <name evidence="5" type="ORF">BU14_0047s0001</name>
</gene>
<dbReference type="GO" id="GO:0046872">
    <property type="term" value="F:metal ion binding"/>
    <property type="evidence" value="ECO:0007669"/>
    <property type="project" value="UniProtKB-KW"/>
</dbReference>
<feature type="region of interest" description="Disordered" evidence="3">
    <location>
        <begin position="711"/>
        <end position="738"/>
    </location>
</feature>
<feature type="domain" description="Tyrosinase copper-binding" evidence="4">
    <location>
        <begin position="113"/>
        <end position="130"/>
    </location>
</feature>
<dbReference type="AlphaFoldDB" id="A0A1X6PIR8"/>
<dbReference type="Proteomes" id="UP000218209">
    <property type="component" value="Unassembled WGS sequence"/>
</dbReference>
<sequence>MALAVAAGRGRFRRGRTVAAAVAGVVLGLATGAALAAAATPQQPQPFPETLPATCDNDPRVRKEVGSLTAAEWATYQRAVTGLHARETSADRASLDWFERFVQLHGEATRKAHGGTHFLAWHRLFLLAYENALRTVEPNATIPYWDWSMDAADPGMAPVWQARELGAAKRDAAIHGGAFDKFHVDTIHNEEAHDVERGFDSGKPGKMLSFLAYPDKAVITSLWEEPTFNFSMFSWALETEHNLVHVGVGGFSHTANGDMLSLRRAAGDVVFWSHHAFIDYIWSMRQRRFPNEVYAGTQNGSPIALDDVMEPFAISAEYAVKVGCIKYVADVRSTRSTPVGAPPPTVVPSPKTAREAPYLSCTSNRQCGCGMCVKGACVITAARTALRCRAPATCVRHPNKSHRRLICRCQDEAKCECTKSAHCGCGVCRRWFGKCRKPTGRRRALFCGPTGWCERRGPAAKRFVCIGGVRCRKQKDCGCARCYRRRCVTRTKFTLMDCGAGHKCVRAGAMFACKLNPLSRAAVAPAAAVVAVGLDSVTRPAVPLTADSDTSLVHREDAAIAKFQAIMSMTVDAEARALAVVVEEAKEALAEADADSDAVEVLAIEAKEAKKAAKPSSRLAARGRAAFLSATGRARRFTGHKIPAAEVKAHTEAHTARMVARKALFLAKRDSRKRVRDAALTGFNLINNLDARASDAKLAVLEALENKVETKEEAVTAAAAEQDEDAELEDGDMKENEV</sequence>
<keyword evidence="2" id="KW-0186">Copper</keyword>
<proteinExistence type="predicted"/>
<dbReference type="PANTHER" id="PTHR11474:SF126">
    <property type="entry name" value="TYROSINASE-LIKE PROTEIN TYR-1-RELATED"/>
    <property type="match status" value="1"/>
</dbReference>
<keyword evidence="6" id="KW-1185">Reference proteome</keyword>
<protein>
    <recommendedName>
        <fullName evidence="4">Tyrosinase copper-binding domain-containing protein</fullName>
    </recommendedName>
</protein>
<dbReference type="GO" id="GO:0016491">
    <property type="term" value="F:oxidoreductase activity"/>
    <property type="evidence" value="ECO:0007669"/>
    <property type="project" value="InterPro"/>
</dbReference>
<evidence type="ECO:0000313" key="6">
    <source>
        <dbReference type="Proteomes" id="UP000218209"/>
    </source>
</evidence>
<reference evidence="5 6" key="1">
    <citation type="submission" date="2017-03" db="EMBL/GenBank/DDBJ databases">
        <title>WGS assembly of Porphyra umbilicalis.</title>
        <authorList>
            <person name="Brawley S.H."/>
            <person name="Blouin N.A."/>
            <person name="Ficko-Blean E."/>
            <person name="Wheeler G.L."/>
            <person name="Lohr M."/>
            <person name="Goodson H.V."/>
            <person name="Jenkins J.W."/>
            <person name="Blaby-Haas C.E."/>
            <person name="Helliwell K.E."/>
            <person name="Chan C."/>
            <person name="Marriage T."/>
            <person name="Bhattacharya D."/>
            <person name="Klein A.S."/>
            <person name="Badis Y."/>
            <person name="Brodie J."/>
            <person name="Cao Y."/>
            <person name="Collen J."/>
            <person name="Dittami S.M."/>
            <person name="Gachon C.M."/>
            <person name="Green B.R."/>
            <person name="Karpowicz S."/>
            <person name="Kim J.W."/>
            <person name="Kudahl U."/>
            <person name="Lin S."/>
            <person name="Michel G."/>
            <person name="Mittag M."/>
            <person name="Olson B.J."/>
            <person name="Pangilinan J."/>
            <person name="Peng Y."/>
            <person name="Qiu H."/>
            <person name="Shu S."/>
            <person name="Singer J.T."/>
            <person name="Smith A.G."/>
            <person name="Sprecher B.N."/>
            <person name="Wagner V."/>
            <person name="Wang W."/>
            <person name="Wang Z.-Y."/>
            <person name="Yan J."/>
            <person name="Yarish C."/>
            <person name="Zoeuner-Riek S."/>
            <person name="Zhuang Y."/>
            <person name="Zou Y."/>
            <person name="Lindquist E.A."/>
            <person name="Grimwood J."/>
            <person name="Barry K."/>
            <person name="Rokhsar D.S."/>
            <person name="Schmutz J."/>
            <person name="Stiller J.W."/>
            <person name="Grossman A.R."/>
            <person name="Prochnik S.E."/>
        </authorList>
    </citation>
    <scope>NUCLEOTIDE SEQUENCE [LARGE SCALE GENOMIC DNA]</scope>
    <source>
        <strain evidence="5">4086291</strain>
    </source>
</reference>
<dbReference type="PANTHER" id="PTHR11474">
    <property type="entry name" value="TYROSINASE FAMILY MEMBER"/>
    <property type="match status" value="1"/>
</dbReference>
<dbReference type="PRINTS" id="PR00092">
    <property type="entry name" value="TYROSINASE"/>
</dbReference>
<accession>A0A1X6PIR8</accession>
<evidence type="ECO:0000256" key="3">
    <source>
        <dbReference type="SAM" id="MobiDB-lite"/>
    </source>
</evidence>
<dbReference type="EMBL" id="KV918770">
    <property type="protein sequence ID" value="OSX80636.1"/>
    <property type="molecule type" value="Genomic_DNA"/>
</dbReference>
<dbReference type="PROSITE" id="PS00497">
    <property type="entry name" value="TYROSINASE_1"/>
    <property type="match status" value="1"/>
</dbReference>
<evidence type="ECO:0000256" key="1">
    <source>
        <dbReference type="ARBA" id="ARBA00022723"/>
    </source>
</evidence>
<dbReference type="Gene3D" id="1.10.1280.10">
    <property type="entry name" value="Di-copper center containing domain from catechol oxidase"/>
    <property type="match status" value="1"/>
</dbReference>
<evidence type="ECO:0000313" key="5">
    <source>
        <dbReference type="EMBL" id="OSX80636.1"/>
    </source>
</evidence>
<dbReference type="Pfam" id="PF00264">
    <property type="entry name" value="Tyrosinase"/>
    <property type="match status" value="1"/>
</dbReference>
<dbReference type="InterPro" id="IPR008922">
    <property type="entry name" value="Di-copper_centre_dom_sf"/>
</dbReference>
<dbReference type="SUPFAM" id="SSF48056">
    <property type="entry name" value="Di-copper centre-containing domain"/>
    <property type="match status" value="1"/>
</dbReference>
<organism evidence="5 6">
    <name type="scientific">Porphyra umbilicalis</name>
    <name type="common">Purple laver</name>
    <name type="synonym">Red alga</name>
    <dbReference type="NCBI Taxonomy" id="2786"/>
    <lineage>
        <taxon>Eukaryota</taxon>
        <taxon>Rhodophyta</taxon>
        <taxon>Bangiophyceae</taxon>
        <taxon>Bangiales</taxon>
        <taxon>Bangiaceae</taxon>
        <taxon>Porphyra</taxon>
    </lineage>
</organism>
<dbReference type="OrthoDB" id="6132182at2759"/>